<evidence type="ECO:0000256" key="1">
    <source>
        <dbReference type="SAM" id="MobiDB-lite"/>
    </source>
</evidence>
<reference evidence="2 3" key="1">
    <citation type="submission" date="2024-02" db="EMBL/GenBank/DDBJ databases">
        <title>High-quality chromosome-scale genome assembly of Pensacola bahiagrass (Paspalum notatum Flugge var. saurae).</title>
        <authorList>
            <person name="Vega J.M."/>
            <person name="Podio M."/>
            <person name="Orjuela J."/>
            <person name="Siena L.A."/>
            <person name="Pessino S.C."/>
            <person name="Combes M.C."/>
            <person name="Mariac C."/>
            <person name="Albertini E."/>
            <person name="Pupilli F."/>
            <person name="Ortiz J.P.A."/>
            <person name="Leblanc O."/>
        </authorList>
    </citation>
    <scope>NUCLEOTIDE SEQUENCE [LARGE SCALE GENOMIC DNA]</scope>
    <source>
        <strain evidence="2">R1</strain>
        <tissue evidence="2">Leaf</tissue>
    </source>
</reference>
<name>A0AAQ3X2A0_PASNO</name>
<accession>A0AAQ3X2A0</accession>
<dbReference type="Proteomes" id="UP001341281">
    <property type="component" value="Chromosome 06"/>
</dbReference>
<feature type="region of interest" description="Disordered" evidence="1">
    <location>
        <begin position="89"/>
        <end position="110"/>
    </location>
</feature>
<gene>
    <name evidence="2" type="ORF">U9M48_029408</name>
</gene>
<dbReference type="AlphaFoldDB" id="A0AAQ3X2A0"/>
<evidence type="ECO:0000313" key="3">
    <source>
        <dbReference type="Proteomes" id="UP001341281"/>
    </source>
</evidence>
<dbReference type="EMBL" id="CP144750">
    <property type="protein sequence ID" value="WVZ82106.1"/>
    <property type="molecule type" value="Genomic_DNA"/>
</dbReference>
<proteinExistence type="predicted"/>
<evidence type="ECO:0000313" key="2">
    <source>
        <dbReference type="EMBL" id="WVZ82106.1"/>
    </source>
</evidence>
<protein>
    <submittedName>
        <fullName evidence="2">Uncharacterized protein</fullName>
    </submittedName>
</protein>
<sequence length="110" mass="10887">MPPPPPIALAVAGFPAGKRRIPTGKGRMPPHPDRRVVEGRQGTGGSGDSWEGGRRHGADGVEAPGGLEYTRPVVLSPVAAADGAQEVGAGEGVDGVTDGLQDGVCGAEGG</sequence>
<organism evidence="2 3">
    <name type="scientific">Paspalum notatum var. saurae</name>
    <dbReference type="NCBI Taxonomy" id="547442"/>
    <lineage>
        <taxon>Eukaryota</taxon>
        <taxon>Viridiplantae</taxon>
        <taxon>Streptophyta</taxon>
        <taxon>Embryophyta</taxon>
        <taxon>Tracheophyta</taxon>
        <taxon>Spermatophyta</taxon>
        <taxon>Magnoliopsida</taxon>
        <taxon>Liliopsida</taxon>
        <taxon>Poales</taxon>
        <taxon>Poaceae</taxon>
        <taxon>PACMAD clade</taxon>
        <taxon>Panicoideae</taxon>
        <taxon>Andropogonodae</taxon>
        <taxon>Paspaleae</taxon>
        <taxon>Paspalinae</taxon>
        <taxon>Paspalum</taxon>
    </lineage>
</organism>
<feature type="region of interest" description="Disordered" evidence="1">
    <location>
        <begin position="11"/>
        <end position="65"/>
    </location>
</feature>
<keyword evidence="3" id="KW-1185">Reference proteome</keyword>